<dbReference type="Pfam" id="PF24809">
    <property type="entry name" value="DUF7708"/>
    <property type="match status" value="1"/>
</dbReference>
<keyword evidence="1" id="KW-0677">Repeat</keyword>
<evidence type="ECO:0000259" key="3">
    <source>
        <dbReference type="Pfam" id="PF24883"/>
    </source>
</evidence>
<protein>
    <submittedName>
        <fullName evidence="4">Uncharacterized protein</fullName>
    </submittedName>
</protein>
<accession>A0A6A6P7L5</accession>
<organism evidence="4 5">
    <name type="scientific">Lineolata rhizophorae</name>
    <dbReference type="NCBI Taxonomy" id="578093"/>
    <lineage>
        <taxon>Eukaryota</taxon>
        <taxon>Fungi</taxon>
        <taxon>Dikarya</taxon>
        <taxon>Ascomycota</taxon>
        <taxon>Pezizomycotina</taxon>
        <taxon>Dothideomycetes</taxon>
        <taxon>Dothideomycetes incertae sedis</taxon>
        <taxon>Lineolatales</taxon>
        <taxon>Lineolataceae</taxon>
        <taxon>Lineolata</taxon>
    </lineage>
</organism>
<evidence type="ECO:0000256" key="1">
    <source>
        <dbReference type="ARBA" id="ARBA00022737"/>
    </source>
</evidence>
<sequence length="542" mass="61378">MRTMGPPGQPPSRRSTQEALDKLAKPRERITQNTAWYTAGVDFCFYAPAQEACNRSIERLRKLNLDDEELDLLANPPSPEDFVAKLKVLEAHQEDRARRSTLMKRTSEFVNVFCEFANRCKGIILLLTPQSPEYSVTFGMMLIVFNAVVTKKEREESLLEFVQTLSSELPIVDFYKTVFPTNAMKATVARIYVEIMKLLDEAVAYYRGGRLSMIVDAVMQPKSKFDVYIANIETEIKNMNHLKDAASVAQAADMMEVVQGTGLVVARIYENFESTSSAIGTSIEILNRKLDSLTANTNKMLHFEMLKHTRSLQEALLADTPAYRPADEELSVVLGRNLQLSQKDRWENNGVLDELILWSRNARDKLFWIGGDIGNQDAWVTDLSRDIVQALQPQLLTLLFAFCDQPANEPLTPILVVKSLFAQLLDLHPGLAYQNPEVCNLWRVRRAVTFSQVWRIFEDLALRVANLFVVVDRVEQCEADEQADVSHQLFPALVGLVQKSQVAGSEASVIVTSIYEPPELPEELEAWLYSVDIDTTKRPKKR</sequence>
<feature type="domain" description="Nephrocystin 3-like N-terminal" evidence="3">
    <location>
        <begin position="358"/>
        <end position="513"/>
    </location>
</feature>
<dbReference type="AlphaFoldDB" id="A0A6A6P7L5"/>
<dbReference type="InterPro" id="IPR056125">
    <property type="entry name" value="DUF7708"/>
</dbReference>
<feature type="domain" description="DUF7708" evidence="2">
    <location>
        <begin position="109"/>
        <end position="250"/>
    </location>
</feature>
<dbReference type="Proteomes" id="UP000799766">
    <property type="component" value="Unassembled WGS sequence"/>
</dbReference>
<proteinExistence type="predicted"/>
<name>A0A6A6P7L5_9PEZI</name>
<keyword evidence="5" id="KW-1185">Reference proteome</keyword>
<gene>
    <name evidence="4" type="ORF">BDY21DRAFT_336700</name>
</gene>
<evidence type="ECO:0000313" key="4">
    <source>
        <dbReference type="EMBL" id="KAF2459864.1"/>
    </source>
</evidence>
<evidence type="ECO:0000259" key="2">
    <source>
        <dbReference type="Pfam" id="PF24809"/>
    </source>
</evidence>
<dbReference type="InterPro" id="IPR056884">
    <property type="entry name" value="NPHP3-like_N"/>
</dbReference>
<reference evidence="4" key="1">
    <citation type="journal article" date="2020" name="Stud. Mycol.">
        <title>101 Dothideomycetes genomes: a test case for predicting lifestyles and emergence of pathogens.</title>
        <authorList>
            <person name="Haridas S."/>
            <person name="Albert R."/>
            <person name="Binder M."/>
            <person name="Bloem J."/>
            <person name="Labutti K."/>
            <person name="Salamov A."/>
            <person name="Andreopoulos B."/>
            <person name="Baker S."/>
            <person name="Barry K."/>
            <person name="Bills G."/>
            <person name="Bluhm B."/>
            <person name="Cannon C."/>
            <person name="Castanera R."/>
            <person name="Culley D."/>
            <person name="Daum C."/>
            <person name="Ezra D."/>
            <person name="Gonzalez J."/>
            <person name="Henrissat B."/>
            <person name="Kuo A."/>
            <person name="Liang C."/>
            <person name="Lipzen A."/>
            <person name="Lutzoni F."/>
            <person name="Magnuson J."/>
            <person name="Mondo S."/>
            <person name="Nolan M."/>
            <person name="Ohm R."/>
            <person name="Pangilinan J."/>
            <person name="Park H.-J."/>
            <person name="Ramirez L."/>
            <person name="Alfaro M."/>
            <person name="Sun H."/>
            <person name="Tritt A."/>
            <person name="Yoshinaga Y."/>
            <person name="Zwiers L.-H."/>
            <person name="Turgeon B."/>
            <person name="Goodwin S."/>
            <person name="Spatafora J."/>
            <person name="Crous P."/>
            <person name="Grigoriev I."/>
        </authorList>
    </citation>
    <scope>NUCLEOTIDE SEQUENCE</scope>
    <source>
        <strain evidence="4">ATCC 16933</strain>
    </source>
</reference>
<dbReference type="OrthoDB" id="61900at2759"/>
<dbReference type="Pfam" id="PF24883">
    <property type="entry name" value="NPHP3_N"/>
    <property type="match status" value="1"/>
</dbReference>
<evidence type="ECO:0000313" key="5">
    <source>
        <dbReference type="Proteomes" id="UP000799766"/>
    </source>
</evidence>
<dbReference type="EMBL" id="MU001674">
    <property type="protein sequence ID" value="KAF2459864.1"/>
    <property type="molecule type" value="Genomic_DNA"/>
</dbReference>